<keyword evidence="8" id="KW-1161">Viral attachment to host cell</keyword>
<evidence type="ECO:0000256" key="18">
    <source>
        <dbReference type="SAM" id="Phobius"/>
    </source>
</evidence>
<dbReference type="GO" id="GO:0019062">
    <property type="term" value="P:virion attachment to host cell"/>
    <property type="evidence" value="ECO:0007669"/>
    <property type="project" value="UniProtKB-KW"/>
</dbReference>
<dbReference type="InterPro" id="IPR005167">
    <property type="entry name" value="Bunya_G1"/>
</dbReference>
<accession>A0A0B4ZS46</accession>
<feature type="transmembrane region" description="Helical" evidence="18">
    <location>
        <begin position="1321"/>
        <end position="1346"/>
    </location>
</feature>
<feature type="transmembrane region" description="Helical" evidence="18">
    <location>
        <begin position="205"/>
        <end position="223"/>
    </location>
</feature>
<dbReference type="NCBIfam" id="TIGR04210">
    <property type="entry name" value="bunya_NSm"/>
    <property type="match status" value="1"/>
</dbReference>
<evidence type="ECO:0000256" key="17">
    <source>
        <dbReference type="ARBA" id="ARBA00031199"/>
    </source>
</evidence>
<dbReference type="Pfam" id="PF03563">
    <property type="entry name" value="Bunya_G2"/>
    <property type="match status" value="1"/>
</dbReference>
<evidence type="ECO:0000256" key="11">
    <source>
        <dbReference type="ARBA" id="ARBA00022870"/>
    </source>
</evidence>
<keyword evidence="11" id="KW-1043">Host membrane</keyword>
<evidence type="ECO:0000256" key="4">
    <source>
        <dbReference type="ARBA" id="ARBA00015294"/>
    </source>
</evidence>
<evidence type="ECO:0000256" key="5">
    <source>
        <dbReference type="ARBA" id="ARBA00022581"/>
    </source>
</evidence>
<evidence type="ECO:0000259" key="20">
    <source>
        <dbReference type="Pfam" id="PF03563"/>
    </source>
</evidence>
<dbReference type="InterPro" id="IPR026400">
    <property type="entry name" value="Bunya_nonstruc_pro_NSm"/>
</dbReference>
<evidence type="ECO:0000256" key="12">
    <source>
        <dbReference type="ARBA" id="ARBA00022989"/>
    </source>
</evidence>
<protein>
    <recommendedName>
        <fullName evidence="4">Envelopment polyprotein</fullName>
    </recommendedName>
    <alternativeName>
        <fullName evidence="17">M polyprotein</fullName>
    </alternativeName>
</protein>
<dbReference type="GeneID" id="80550106"/>
<dbReference type="Proteomes" id="UP000214500">
    <property type="component" value="Genome"/>
</dbReference>
<keyword evidence="5" id="KW-0945">Host-virus interaction</keyword>
<comment type="subcellular location">
    <subcellularLocation>
        <location evidence="2">Host Golgi apparatus membrane</location>
        <topology evidence="2">Multi-pass membrane protein</topology>
    </subcellularLocation>
    <subcellularLocation>
        <location evidence="3">Host endoplasmic reticulum membrane</location>
    </subcellularLocation>
    <subcellularLocation>
        <location evidence="1">Virion membrane</location>
    </subcellularLocation>
</comment>
<dbReference type="GO" id="GO:0046718">
    <property type="term" value="P:symbiont entry into host cell"/>
    <property type="evidence" value="ECO:0007669"/>
    <property type="project" value="UniProtKB-KW"/>
</dbReference>
<feature type="transmembrane region" description="Helical" evidence="18">
    <location>
        <begin position="308"/>
        <end position="328"/>
    </location>
</feature>
<sequence>MFMLLYLLVLANAAPLQNDHCFSGGARIVHETGTVAAGNACLKDDVAQYKIEVVYHNATAGKQRVENSAYIKPFIGNWRECKPLPTAKGNLNILSINRHFQVTTKNYACTGRCDVTIDKEHASIKLHSDNLNYYTLKGTMFKTGWFKNLLEIELENTCENIEITCGTNIMRLHSCFRDHMSCIRYLDKGIITPMISTAVCENLEIIITICIVLITFAILCLLAKTYLCYVMIPVFYPFSVIYSGIYDKFCRWCKVCRLASHPLTACGKVCVCGCVFESTSRLALHRNSGLCSGYKTLRHTRYLCKSKGCNFLFAILLTFLLTTFFTPINAECVELADISAQFVPKATLDNQYNYNLILCIIAMIILILSTFISDVFFYYYIRLFVLECKECNMYHTKIGLKKFGEFTNKCGFCTCGDLEDIEGVKIHKRRPNCVICIKSNTYKALLSLLIILCCIRPIISTRGANIRHFKNCLLESHMSLQCMAEYMDYDCTEGHTVHQVMDALEYMGISKPRLSIGNSNFDTIGNMAGETVFTKKYLSYINRMGNCQYIEKLKENKNDWIKYAKANAPTFCSNSEIYYCKCLTTTTCAPIKTNMSQYINNTEDSKKIMKVYQKIFPGVSSEFVQTLFKTGNAMALNSLISLAHTKYSGNNQLQAVLFMLRDLEETTKDKQPGKMLKDNHDVYKDLKDVQVGRPVTECTAAELIKCHDRHKNNEFIKYLLCTNKKVYVYFPPDKLMPGAKENTSCRDDSYCHKEFATLTHDDYERFLSMLCVRETSQFASPAIKAYCFPNKIGLCKVGVSKLSAVECEDGNIYRKSDPMIPGLYPGTIAITNNNQILAVNDSACDWVENKLIDLKAQIQNHETLKEFKTAALSRINNDLIIHKFSPTQNMPHFAPTYKAISIQGQETENGIIQSYVQFDIDIISGKAIGLHIAHKNVQLFDMVVFIKSARLEANYKMIYETGPTININLKHEELCTGSCPINPKNESNWLAFTIERTSRWGCEEFGCMAINEGCLYGSCNDAINRKAEVYRQIGDVEVVVDVCLTTSSSTYCKEMRGETLDLSETLEIQLEKNEAFTMPRLVYYEDNRIFHGEINDLGTYAKKCGNVQYFDGKTHGMGNPRIDYTCHAAKRKDVIARRCFDNNYQSCKLLEEIHNSYNHTPEALIISNNRKNLGIAKIKIHMGDLEYKLFNKEPALKFNGHCFGCINCFNNIDCELEIHTDDAALCSVTTECNIMHHRILVTPDKHIYAVKVVCNDNKDALKFEVCGYESTLPLDLTLNQNKLEIDIADQTTYIREKDNRCQTWLCKVIDEGLSFNLFNGIGWYITAIILIIIIIIITLLLIYCIIPCCKNIQSTLKYQEYQMLRENKLK</sequence>
<dbReference type="GO" id="GO:0044167">
    <property type="term" value="C:host cell endoplasmic reticulum membrane"/>
    <property type="evidence" value="ECO:0007669"/>
    <property type="project" value="UniProtKB-SubCell"/>
</dbReference>
<feature type="domain" description="Bunyavirus glycoprotein G2" evidence="20">
    <location>
        <begin position="20"/>
        <end position="301"/>
    </location>
</feature>
<dbReference type="GO" id="GO:0044178">
    <property type="term" value="C:host cell Golgi membrane"/>
    <property type="evidence" value="ECO:0007669"/>
    <property type="project" value="UniProtKB-SubCell"/>
</dbReference>
<feature type="domain" description="Bunyavirus glycoprotein G1" evidence="19">
    <location>
        <begin position="546"/>
        <end position="1312"/>
    </location>
</feature>
<keyword evidence="9" id="KW-1040">Host Golgi apparatus</keyword>
<evidence type="ECO:0000313" key="21">
    <source>
        <dbReference type="EMBL" id="AJD77603.1"/>
    </source>
</evidence>
<keyword evidence="12 18" id="KW-1133">Transmembrane helix</keyword>
<keyword evidence="16" id="KW-1160">Virus entry into host cell</keyword>
<reference evidence="21 22" key="1">
    <citation type="journal article" date="2015" name="PLoS ONE">
        <title>Genomic Characterisation of Three Mapputta Group Viruses, a Serogroup of Australian and Papua New Guinean Bunyaviruses Associated with Human Disease.</title>
        <authorList>
            <person name="Gauci P.J."/>
            <person name="McAllister J."/>
            <person name="Mitchell I.R."/>
            <person name="Boyle D.B."/>
            <person name="Bulach D.M."/>
            <person name="Weir R.P."/>
            <person name="Melville L.F."/>
            <person name="Gubala A.J."/>
        </authorList>
    </citation>
    <scope>NUCLEOTIDE SEQUENCE [LARGE SCALE GENOMIC DNA]</scope>
    <source>
        <strain evidence="21">MRM186</strain>
    </source>
</reference>
<evidence type="ECO:0000256" key="15">
    <source>
        <dbReference type="ARBA" id="ARBA00023184"/>
    </source>
</evidence>
<keyword evidence="6 18" id="KW-0812">Transmembrane</keyword>
<dbReference type="GO" id="GO:0044003">
    <property type="term" value="P:symbiont-mediated perturbation of host process"/>
    <property type="evidence" value="ECO:0007669"/>
    <property type="project" value="InterPro"/>
</dbReference>
<evidence type="ECO:0000256" key="1">
    <source>
        <dbReference type="ARBA" id="ARBA00004182"/>
    </source>
</evidence>
<evidence type="ECO:0000256" key="8">
    <source>
        <dbReference type="ARBA" id="ARBA00022804"/>
    </source>
</evidence>
<dbReference type="Pfam" id="PF03557">
    <property type="entry name" value="Bunya_G1"/>
    <property type="match status" value="1"/>
</dbReference>
<keyword evidence="15" id="KW-1038">Host endoplasmic reticulum</keyword>
<dbReference type="InterPro" id="IPR005168">
    <property type="entry name" value="Bunya_G2"/>
</dbReference>
<evidence type="ECO:0000256" key="16">
    <source>
        <dbReference type="ARBA" id="ARBA00023296"/>
    </source>
</evidence>
<organism evidence="21 22">
    <name type="scientific">Mapputta virus</name>
    <dbReference type="NCBI Taxonomy" id="1590835"/>
    <lineage>
        <taxon>Viruses</taxon>
        <taxon>Riboviria</taxon>
        <taxon>Orthornavirae</taxon>
        <taxon>Negarnaviricota</taxon>
        <taxon>Polyploviricotina</taxon>
        <taxon>Bunyaviricetes</taxon>
        <taxon>Elliovirales</taxon>
        <taxon>Peribunyaviridae</taxon>
        <taxon>Orthobunyavirus</taxon>
        <taxon>Orthobunyavirus mitchellense</taxon>
    </lineage>
</organism>
<evidence type="ECO:0000259" key="19">
    <source>
        <dbReference type="Pfam" id="PF03557"/>
    </source>
</evidence>
<evidence type="ECO:0000256" key="3">
    <source>
        <dbReference type="ARBA" id="ARBA00004625"/>
    </source>
</evidence>
<evidence type="ECO:0000256" key="7">
    <source>
        <dbReference type="ARBA" id="ARBA00022729"/>
    </source>
</evidence>
<proteinExistence type="predicted"/>
<evidence type="ECO:0000256" key="2">
    <source>
        <dbReference type="ARBA" id="ARBA00004252"/>
    </source>
</evidence>
<evidence type="ECO:0000256" key="9">
    <source>
        <dbReference type="ARBA" id="ARBA00022812"/>
    </source>
</evidence>
<keyword evidence="7" id="KW-0732">Signal</keyword>
<dbReference type="EMBL" id="KJ481922">
    <property type="protein sequence ID" value="AJD77603.1"/>
    <property type="molecule type" value="Viral_cRNA"/>
</dbReference>
<dbReference type="KEGG" id="vg:80550106"/>
<evidence type="ECO:0000256" key="14">
    <source>
        <dbReference type="ARBA" id="ARBA00023180"/>
    </source>
</evidence>
<keyword evidence="22" id="KW-1185">Reference proteome</keyword>
<keyword evidence="13 18" id="KW-0472">Membrane</keyword>
<name>A0A0B4ZS46_9VIRU</name>
<evidence type="ECO:0000256" key="6">
    <source>
        <dbReference type="ARBA" id="ARBA00022692"/>
    </source>
</evidence>
<evidence type="ECO:0000313" key="22">
    <source>
        <dbReference type="Proteomes" id="UP000214500"/>
    </source>
</evidence>
<dbReference type="GO" id="GO:0055036">
    <property type="term" value="C:virion membrane"/>
    <property type="evidence" value="ECO:0007669"/>
    <property type="project" value="UniProtKB-SubCell"/>
</dbReference>
<evidence type="ECO:0000256" key="10">
    <source>
        <dbReference type="ARBA" id="ARBA00022844"/>
    </source>
</evidence>
<dbReference type="RefSeq" id="YP_010839908.1">
    <property type="nucleotide sequence ID" value="NC_078232.1"/>
</dbReference>
<evidence type="ECO:0000256" key="13">
    <source>
        <dbReference type="ARBA" id="ARBA00023136"/>
    </source>
</evidence>
<feature type="transmembrane region" description="Helical" evidence="18">
    <location>
        <begin position="354"/>
        <end position="380"/>
    </location>
</feature>
<keyword evidence="10" id="KW-0946">Virion</keyword>
<keyword evidence="14" id="KW-0325">Glycoprotein</keyword>